<evidence type="ECO:0000256" key="7">
    <source>
        <dbReference type="ARBA" id="ARBA00023136"/>
    </source>
</evidence>
<keyword evidence="4" id="KW-0547">Nucleotide-binding</keyword>
<dbReference type="InterPro" id="IPR027417">
    <property type="entry name" value="P-loop_NTPase"/>
</dbReference>
<evidence type="ECO:0000256" key="2">
    <source>
        <dbReference type="ARBA" id="ARBA00022448"/>
    </source>
</evidence>
<feature type="region of interest" description="Disordered" evidence="8">
    <location>
        <begin position="200"/>
        <end position="234"/>
    </location>
</feature>
<feature type="transmembrane region" description="Helical" evidence="9">
    <location>
        <begin position="1311"/>
        <end position="1331"/>
    </location>
</feature>
<evidence type="ECO:0000256" key="10">
    <source>
        <dbReference type="SAM" id="SignalP"/>
    </source>
</evidence>
<dbReference type="PROSITE" id="PS50893">
    <property type="entry name" value="ABC_TRANSPORTER_2"/>
    <property type="match status" value="1"/>
</dbReference>
<dbReference type="PROSITE" id="PS00211">
    <property type="entry name" value="ABC_TRANSPORTER_1"/>
    <property type="match status" value="1"/>
</dbReference>
<dbReference type="Pfam" id="PF01061">
    <property type="entry name" value="ABC2_membrane"/>
    <property type="match status" value="1"/>
</dbReference>
<feature type="signal peptide" evidence="10">
    <location>
        <begin position="1"/>
        <end position="22"/>
    </location>
</feature>
<dbReference type="OrthoDB" id="66620at2759"/>
<feature type="compositionally biased region" description="Gly residues" evidence="8">
    <location>
        <begin position="980"/>
        <end position="990"/>
    </location>
</feature>
<dbReference type="GO" id="GO:0005524">
    <property type="term" value="F:ATP binding"/>
    <property type="evidence" value="ECO:0007669"/>
    <property type="project" value="UniProtKB-KW"/>
</dbReference>
<feature type="region of interest" description="Disordered" evidence="8">
    <location>
        <begin position="651"/>
        <end position="670"/>
    </location>
</feature>
<dbReference type="InterPro" id="IPR003439">
    <property type="entry name" value="ABC_transporter-like_ATP-bd"/>
</dbReference>
<dbReference type="InterPro" id="IPR017871">
    <property type="entry name" value="ABC_transporter-like_CS"/>
</dbReference>
<sequence>MASAACTARLAVLLLLLASAIAQQNVTCPAGFTGPSCALCQTAAACSASTGDAAATCSSDLAFNGGTQLKSFACSLPADGLLGSLLEPGSLLIQCSPSAANCSIGFGVASPPVAVKCAATDCSFVAGQSSLTCASTECSCPADATCGNNSLIASLAGSVSGQASLDCNTTGGCVLKMEGLPVDQIDATCQAAQCITPGESGQAPAQAASPPASPKPRPPPRPSPPAAPSAEVSGDGTCAVGWEGNGCALCKSNFACMTGENGGVGNTAASCSRNLTFASNSQLKSYSCELKGGGLVADLIQPGTLLVQCHTGLQAGQELGGNASASASPAPAPEAAPGPSAEPESPPPPPVPAASPSPPPSPQVTIPGAIQEIIGAVGGGAAAPPAAAPAPGAEDGMGARRRALLQTSEERRCEIGFRVKNPDVAIKCVATGCIMNPGTSKVQCEKTACSCPDTPGCGSTTIQGLIGSATGQAKLDCDAAGTCAIILQGLPISQLDATCQAGECLVPTTSSLNTTEVTSGTSLNTNPIIAAVPLMVLLLVTLAAGTYTYSQRSMWGYRISPGDLAQLEALAAKPQLASRRVGVLTFDNLTVSVPQRPKEAAKKAEALRRKAMQSQAAARQGRALGGEQCSGTLSRIISSARTKLHVPAAFGGSGSGDVERAGSGGSSHMERAASAEDAGAADFVVGLHQLPAHPDRWHILRGCSGSVHGGQVVGLLGPSGCGKTTLLGSIAGSAAELGSGTTLTGSVLVDGARRRKSEVAYVPQSDVLIPSLTVQECLRYSALLRLPQDTSPLDLQVHVERVLDELGLRHIADNQVGGAGGIRGVSGGERRRVTIGMELVIDPSILVLDEPTSGLDSYTADNLMHALKAVAARGRVVVASLHQPSRDVFHSLDQVVLMGHGRMLYMGAPSDAEAWFERRGLPCPPGTAIAEHMLKVASDAAAIRHLLQTLELEGATGPHGSPQPPKHSSSRTSLLATAAVGGGGGNVGGGDSDEGEHEGGKLGSSLLDRSPFEGAAAGVSLAPGLSKQPSSGCGSELAAPLASPGGGGGAAPRGRRKAAFGRQLSVMFWRSFVDIVRNPALLVLHSVVALVMGLMTGLVFLDSDLTNTGVQNRMGGTFFALAFLAFTSLTTVDLLINERQVVTREVRGGYYEPTAYLLAKLTLDAMLLRVLPAIWYFLTFYYLAGFQTGAAYAAAYCFILITFSCVVGAMSMCITVVSNTAGQASFAMNFTLLFSLVFTGFLVNVNSIPAWCRWIHYLSIFYYAFEAMITNELSGLVFTFQATGSAEIPNVLGSVFLETLGFKPNQTTTDIGVLVGIYFLMVLLALGLFFLRLPRQRTPAVPWWRRKAAGEAPAPAAAAKDAKLT</sequence>
<feature type="transmembrane region" description="Helical" evidence="9">
    <location>
        <begin position="1226"/>
        <end position="1245"/>
    </location>
</feature>
<evidence type="ECO:0000313" key="13">
    <source>
        <dbReference type="Proteomes" id="UP001055712"/>
    </source>
</evidence>
<dbReference type="GO" id="GO:0016020">
    <property type="term" value="C:membrane"/>
    <property type="evidence" value="ECO:0007669"/>
    <property type="project" value="UniProtKB-SubCell"/>
</dbReference>
<accession>A0A9D4Z0G8</accession>
<dbReference type="PANTHER" id="PTHR48041">
    <property type="entry name" value="ABC TRANSPORTER G FAMILY MEMBER 28"/>
    <property type="match status" value="1"/>
</dbReference>
<gene>
    <name evidence="12" type="ORF">D9Q98_006006</name>
</gene>
<keyword evidence="5" id="KW-0067">ATP-binding</keyword>
<name>A0A9D4Z0G8_CHLVU</name>
<dbReference type="InterPro" id="IPR003593">
    <property type="entry name" value="AAA+_ATPase"/>
</dbReference>
<evidence type="ECO:0000259" key="11">
    <source>
        <dbReference type="PROSITE" id="PS50893"/>
    </source>
</evidence>
<evidence type="ECO:0000256" key="8">
    <source>
        <dbReference type="SAM" id="MobiDB-lite"/>
    </source>
</evidence>
<comment type="subcellular location">
    <subcellularLocation>
        <location evidence="1">Membrane</location>
        <topology evidence="1">Multi-pass membrane protein</topology>
    </subcellularLocation>
</comment>
<proteinExistence type="predicted"/>
<protein>
    <recommendedName>
        <fullName evidence="11">ABC transporter domain-containing protein</fullName>
    </recommendedName>
</protein>
<dbReference type="PANTHER" id="PTHR48041:SF2">
    <property type="entry name" value="ATP-DEPENDENT PERMEASE-RELATED"/>
    <property type="match status" value="1"/>
</dbReference>
<feature type="compositionally biased region" description="Pro residues" evidence="8">
    <location>
        <begin position="344"/>
        <end position="362"/>
    </location>
</feature>
<dbReference type="GO" id="GO:0140359">
    <property type="term" value="F:ABC-type transporter activity"/>
    <property type="evidence" value="ECO:0007669"/>
    <property type="project" value="InterPro"/>
</dbReference>
<feature type="transmembrane region" description="Helical" evidence="9">
    <location>
        <begin position="1157"/>
        <end position="1178"/>
    </location>
</feature>
<feature type="transmembrane region" description="Helical" evidence="9">
    <location>
        <begin position="1080"/>
        <end position="1101"/>
    </location>
</feature>
<keyword evidence="13" id="KW-1185">Reference proteome</keyword>
<evidence type="ECO:0000256" key="5">
    <source>
        <dbReference type="ARBA" id="ARBA00022840"/>
    </source>
</evidence>
<keyword evidence="3 9" id="KW-0812">Transmembrane</keyword>
<evidence type="ECO:0000256" key="3">
    <source>
        <dbReference type="ARBA" id="ARBA00022692"/>
    </source>
</evidence>
<keyword evidence="2" id="KW-0813">Transport</keyword>
<feature type="region of interest" description="Disordered" evidence="8">
    <location>
        <begin position="978"/>
        <end position="1007"/>
    </location>
</feature>
<dbReference type="GO" id="GO:0016887">
    <property type="term" value="F:ATP hydrolysis activity"/>
    <property type="evidence" value="ECO:0007669"/>
    <property type="project" value="InterPro"/>
</dbReference>
<evidence type="ECO:0000313" key="12">
    <source>
        <dbReference type="EMBL" id="KAI3436589.1"/>
    </source>
</evidence>
<dbReference type="InterPro" id="IPR013525">
    <property type="entry name" value="ABC2_TM"/>
</dbReference>
<keyword evidence="6 9" id="KW-1133">Transmembrane helix</keyword>
<reference evidence="12" key="1">
    <citation type="journal article" date="2019" name="Plant J.">
        <title>Chlorella vulgaris genome assembly and annotation reveals the molecular basis for metabolic acclimation to high light conditions.</title>
        <authorList>
            <person name="Cecchin M."/>
            <person name="Marcolungo L."/>
            <person name="Rossato M."/>
            <person name="Girolomoni L."/>
            <person name="Cosentino E."/>
            <person name="Cuine S."/>
            <person name="Li-Beisson Y."/>
            <person name="Delledonne M."/>
            <person name="Ballottari M."/>
        </authorList>
    </citation>
    <scope>NUCLEOTIDE SEQUENCE</scope>
    <source>
        <strain evidence="12">211/11P</strain>
    </source>
</reference>
<evidence type="ECO:0000256" key="1">
    <source>
        <dbReference type="ARBA" id="ARBA00004141"/>
    </source>
</evidence>
<organism evidence="12 13">
    <name type="scientific">Chlorella vulgaris</name>
    <name type="common">Green alga</name>
    <dbReference type="NCBI Taxonomy" id="3077"/>
    <lineage>
        <taxon>Eukaryota</taxon>
        <taxon>Viridiplantae</taxon>
        <taxon>Chlorophyta</taxon>
        <taxon>core chlorophytes</taxon>
        <taxon>Trebouxiophyceae</taxon>
        <taxon>Chlorellales</taxon>
        <taxon>Chlorellaceae</taxon>
        <taxon>Chlorella clade</taxon>
        <taxon>Chlorella</taxon>
    </lineage>
</organism>
<feature type="domain" description="ABC transporter" evidence="11">
    <location>
        <begin position="685"/>
        <end position="925"/>
    </location>
</feature>
<dbReference type="Pfam" id="PF00005">
    <property type="entry name" value="ABC_tran"/>
    <property type="match status" value="1"/>
</dbReference>
<dbReference type="Proteomes" id="UP001055712">
    <property type="component" value="Unassembled WGS sequence"/>
</dbReference>
<feature type="compositionally biased region" description="Pro residues" evidence="8">
    <location>
        <begin position="211"/>
        <end position="227"/>
    </location>
</feature>
<keyword evidence="10" id="KW-0732">Signal</keyword>
<evidence type="ECO:0000256" key="9">
    <source>
        <dbReference type="SAM" id="Phobius"/>
    </source>
</evidence>
<comment type="caution">
    <text evidence="12">The sequence shown here is derived from an EMBL/GenBank/DDBJ whole genome shotgun (WGS) entry which is preliminary data.</text>
</comment>
<dbReference type="Gene3D" id="3.40.50.300">
    <property type="entry name" value="P-loop containing nucleotide triphosphate hydrolases"/>
    <property type="match status" value="1"/>
</dbReference>
<feature type="region of interest" description="Disordered" evidence="8">
    <location>
        <begin position="320"/>
        <end position="366"/>
    </location>
</feature>
<dbReference type="SUPFAM" id="SSF52540">
    <property type="entry name" value="P-loop containing nucleoside triphosphate hydrolases"/>
    <property type="match status" value="1"/>
</dbReference>
<feature type="transmembrane region" description="Helical" evidence="9">
    <location>
        <begin position="1113"/>
        <end position="1136"/>
    </location>
</feature>
<dbReference type="InterPro" id="IPR050352">
    <property type="entry name" value="ABCG_transporters"/>
</dbReference>
<evidence type="ECO:0000256" key="6">
    <source>
        <dbReference type="ARBA" id="ARBA00022989"/>
    </source>
</evidence>
<reference evidence="12" key="2">
    <citation type="submission" date="2020-11" db="EMBL/GenBank/DDBJ databases">
        <authorList>
            <person name="Cecchin M."/>
            <person name="Marcolungo L."/>
            <person name="Rossato M."/>
            <person name="Girolomoni L."/>
            <person name="Cosentino E."/>
            <person name="Cuine S."/>
            <person name="Li-Beisson Y."/>
            <person name="Delledonne M."/>
            <person name="Ballottari M."/>
        </authorList>
    </citation>
    <scope>NUCLEOTIDE SEQUENCE</scope>
    <source>
        <strain evidence="12">211/11P</strain>
        <tissue evidence="12">Whole cell</tissue>
    </source>
</reference>
<feature type="transmembrane region" description="Helical" evidence="9">
    <location>
        <begin position="1190"/>
        <end position="1214"/>
    </location>
</feature>
<feature type="region of interest" description="Disordered" evidence="8">
    <location>
        <begin position="1021"/>
        <end position="1054"/>
    </location>
</feature>
<dbReference type="EMBL" id="SIDB01000002">
    <property type="protein sequence ID" value="KAI3436589.1"/>
    <property type="molecule type" value="Genomic_DNA"/>
</dbReference>
<keyword evidence="7 9" id="KW-0472">Membrane</keyword>
<feature type="chain" id="PRO_5038920276" description="ABC transporter domain-containing protein" evidence="10">
    <location>
        <begin position="23"/>
        <end position="1365"/>
    </location>
</feature>
<dbReference type="SMART" id="SM00382">
    <property type="entry name" value="AAA"/>
    <property type="match status" value="1"/>
</dbReference>
<evidence type="ECO:0000256" key="4">
    <source>
        <dbReference type="ARBA" id="ARBA00022741"/>
    </source>
</evidence>